<comment type="caution">
    <text evidence="3">The sequence shown here is derived from an EMBL/GenBank/DDBJ whole genome shotgun (WGS) entry which is preliminary data.</text>
</comment>
<gene>
    <name evidence="3" type="ORF">Ga0061061_10988</name>
</gene>
<feature type="chain" id="PRO_5047399708" evidence="2">
    <location>
        <begin position="27"/>
        <end position="113"/>
    </location>
</feature>
<name>A0ABP2A9G0_9HYPH</name>
<evidence type="ECO:0000313" key="4">
    <source>
        <dbReference type="Proteomes" id="UP000182178"/>
    </source>
</evidence>
<organism evidence="3 4">
    <name type="scientific">Chelatococcus sambhunathii</name>
    <dbReference type="NCBI Taxonomy" id="363953"/>
    <lineage>
        <taxon>Bacteria</taxon>
        <taxon>Pseudomonadati</taxon>
        <taxon>Pseudomonadota</taxon>
        <taxon>Alphaproteobacteria</taxon>
        <taxon>Hyphomicrobiales</taxon>
        <taxon>Chelatococcaceae</taxon>
        <taxon>Chelatococcus</taxon>
    </lineage>
</organism>
<keyword evidence="4" id="KW-1185">Reference proteome</keyword>
<keyword evidence="2" id="KW-0732">Signal</keyword>
<protein>
    <submittedName>
        <fullName evidence="3">Uncharacterized protein</fullName>
    </submittedName>
</protein>
<feature type="compositionally biased region" description="Basic and acidic residues" evidence="1">
    <location>
        <begin position="52"/>
        <end position="70"/>
    </location>
</feature>
<feature type="signal peptide" evidence="2">
    <location>
        <begin position="1"/>
        <end position="26"/>
    </location>
</feature>
<accession>A0ABP2A9G0</accession>
<evidence type="ECO:0000256" key="2">
    <source>
        <dbReference type="SAM" id="SignalP"/>
    </source>
</evidence>
<dbReference type="Proteomes" id="UP000182178">
    <property type="component" value="Unassembled WGS sequence"/>
</dbReference>
<sequence length="113" mass="12836">MMTRIVLIALAAVAALMLITPPPASAQPYGWGPPRYEDDYDDWRPRRPPPRRWRDDDDWDRGGWGRPRPRGERYGSVCVTSRGNCNAGFRAPRNTPCRCFIPGFGEKRGAIGY</sequence>
<proteinExistence type="predicted"/>
<feature type="region of interest" description="Disordered" evidence="1">
    <location>
        <begin position="22"/>
        <end position="70"/>
    </location>
</feature>
<dbReference type="EMBL" id="CYHC01000009">
    <property type="protein sequence ID" value="CUA89670.1"/>
    <property type="molecule type" value="Genomic_DNA"/>
</dbReference>
<reference evidence="3 4" key="1">
    <citation type="submission" date="2015-08" db="EMBL/GenBank/DDBJ databases">
        <authorList>
            <person name="Varghese N."/>
        </authorList>
    </citation>
    <scope>NUCLEOTIDE SEQUENCE [LARGE SCALE GENOMIC DNA]</scope>
    <source>
        <strain evidence="3 4">DSM 18167</strain>
    </source>
</reference>
<evidence type="ECO:0000313" key="3">
    <source>
        <dbReference type="EMBL" id="CUA89670.1"/>
    </source>
</evidence>
<evidence type="ECO:0000256" key="1">
    <source>
        <dbReference type="SAM" id="MobiDB-lite"/>
    </source>
</evidence>